<evidence type="ECO:0000256" key="9">
    <source>
        <dbReference type="ARBA" id="ARBA00023315"/>
    </source>
</evidence>
<dbReference type="PANTHER" id="PTHR31650:SF1">
    <property type="entry name" value="WAX ESTER SYNTHASE_DIACYLGLYCEROL ACYLTRANSFERASE 4-RELATED"/>
    <property type="match status" value="1"/>
</dbReference>
<evidence type="ECO:0000256" key="8">
    <source>
        <dbReference type="ARBA" id="ARBA00023098"/>
    </source>
</evidence>
<evidence type="ECO:0000256" key="4">
    <source>
        <dbReference type="ARBA" id="ARBA00013244"/>
    </source>
</evidence>
<evidence type="ECO:0000256" key="2">
    <source>
        <dbReference type="ARBA" id="ARBA00005189"/>
    </source>
</evidence>
<dbReference type="GO" id="GO:0005886">
    <property type="term" value="C:plasma membrane"/>
    <property type="evidence" value="ECO:0007669"/>
    <property type="project" value="TreeGrafter"/>
</dbReference>
<dbReference type="InterPro" id="IPR004255">
    <property type="entry name" value="O-acyltransferase_WSD1_N"/>
</dbReference>
<dbReference type="Proteomes" id="UP000192342">
    <property type="component" value="Unassembled WGS sequence"/>
</dbReference>
<dbReference type="NCBIfam" id="TIGR02946">
    <property type="entry name" value="acyl_WS_DGAT"/>
    <property type="match status" value="1"/>
</dbReference>
<dbReference type="UniPathway" id="UPA00282"/>
<comment type="catalytic activity">
    <reaction evidence="10">
        <text>an acyl-CoA + a 1,2-diacyl-sn-glycerol = a triacyl-sn-glycerol + CoA</text>
        <dbReference type="Rhea" id="RHEA:10868"/>
        <dbReference type="ChEBI" id="CHEBI:17815"/>
        <dbReference type="ChEBI" id="CHEBI:57287"/>
        <dbReference type="ChEBI" id="CHEBI:58342"/>
        <dbReference type="ChEBI" id="CHEBI:64615"/>
        <dbReference type="EC" id="2.3.1.20"/>
    </reaction>
</comment>
<keyword evidence="7" id="KW-0319">Glycerol metabolism</keyword>
<dbReference type="Pfam" id="PF06974">
    <property type="entry name" value="WS_DGAT_C"/>
    <property type="match status" value="1"/>
</dbReference>
<name>A0A1Y1SGG1_9GAMM</name>
<dbReference type="InterPro" id="IPR045034">
    <property type="entry name" value="O-acyltransferase_WSD1-like"/>
</dbReference>
<dbReference type="EMBL" id="AQQV01000001">
    <property type="protein sequence ID" value="ORE88752.1"/>
    <property type="molecule type" value="Genomic_DNA"/>
</dbReference>
<dbReference type="GO" id="GO:0006071">
    <property type="term" value="P:glycerol metabolic process"/>
    <property type="evidence" value="ECO:0007669"/>
    <property type="project" value="UniProtKB-KW"/>
</dbReference>
<keyword evidence="14" id="KW-1185">Reference proteome</keyword>
<feature type="domain" description="O-acyltransferase WSD1 C-terminal" evidence="12">
    <location>
        <begin position="309"/>
        <end position="454"/>
    </location>
</feature>
<evidence type="ECO:0000259" key="12">
    <source>
        <dbReference type="Pfam" id="PF06974"/>
    </source>
</evidence>
<organism evidence="13 14">
    <name type="scientific">Oceanococcus atlanticus</name>
    <dbReference type="NCBI Taxonomy" id="1317117"/>
    <lineage>
        <taxon>Bacteria</taxon>
        <taxon>Pseudomonadati</taxon>
        <taxon>Pseudomonadota</taxon>
        <taxon>Gammaproteobacteria</taxon>
        <taxon>Chromatiales</taxon>
        <taxon>Oceanococcaceae</taxon>
        <taxon>Oceanococcus</taxon>
    </lineage>
</organism>
<evidence type="ECO:0000256" key="1">
    <source>
        <dbReference type="ARBA" id="ARBA00004771"/>
    </source>
</evidence>
<gene>
    <name evidence="13" type="ORF">ATO7_02715</name>
</gene>
<proteinExistence type="inferred from homology"/>
<accession>A0A1Y1SGG1</accession>
<dbReference type="InterPro" id="IPR014292">
    <property type="entry name" value="Acyl_transf_WS/DGAT"/>
</dbReference>
<dbReference type="STRING" id="1317117.ATO7_02715"/>
<comment type="caution">
    <text evidence="13">The sequence shown here is derived from an EMBL/GenBank/DDBJ whole genome shotgun (WGS) entry which is preliminary data.</text>
</comment>
<dbReference type="EC" id="2.3.1.20" evidence="4"/>
<evidence type="ECO:0000256" key="5">
    <source>
        <dbReference type="ARBA" id="ARBA00022516"/>
    </source>
</evidence>
<dbReference type="GO" id="GO:0001666">
    <property type="term" value="P:response to hypoxia"/>
    <property type="evidence" value="ECO:0007669"/>
    <property type="project" value="TreeGrafter"/>
</dbReference>
<evidence type="ECO:0000313" key="13">
    <source>
        <dbReference type="EMBL" id="ORE88752.1"/>
    </source>
</evidence>
<comment type="pathway">
    <text evidence="1">Glycerolipid metabolism; triacylglycerol biosynthesis.</text>
</comment>
<dbReference type="GO" id="GO:0019432">
    <property type="term" value="P:triglyceride biosynthetic process"/>
    <property type="evidence" value="ECO:0007669"/>
    <property type="project" value="UniProtKB-UniPathway"/>
</dbReference>
<dbReference type="AlphaFoldDB" id="A0A1Y1SGG1"/>
<evidence type="ECO:0000259" key="11">
    <source>
        <dbReference type="Pfam" id="PF03007"/>
    </source>
</evidence>
<evidence type="ECO:0000256" key="6">
    <source>
        <dbReference type="ARBA" id="ARBA00022679"/>
    </source>
</evidence>
<dbReference type="PANTHER" id="PTHR31650">
    <property type="entry name" value="O-ACYLTRANSFERASE (WSD1-LIKE) FAMILY PROTEIN"/>
    <property type="match status" value="1"/>
</dbReference>
<dbReference type="GO" id="GO:0071731">
    <property type="term" value="P:response to nitric oxide"/>
    <property type="evidence" value="ECO:0007669"/>
    <property type="project" value="TreeGrafter"/>
</dbReference>
<keyword evidence="9" id="KW-0012">Acyltransferase</keyword>
<keyword evidence="6" id="KW-0808">Transferase</keyword>
<dbReference type="Pfam" id="PF03007">
    <property type="entry name" value="WS_DGAT_cat"/>
    <property type="match status" value="1"/>
</dbReference>
<dbReference type="SUPFAM" id="SSF52777">
    <property type="entry name" value="CoA-dependent acyltransferases"/>
    <property type="match status" value="1"/>
</dbReference>
<reference evidence="13 14" key="1">
    <citation type="submission" date="2013-04" db="EMBL/GenBank/DDBJ databases">
        <title>Oceanococcus atlanticus 22II-S10r2 Genome Sequencing.</title>
        <authorList>
            <person name="Lai Q."/>
            <person name="Li G."/>
            <person name="Shao Z."/>
        </authorList>
    </citation>
    <scope>NUCLEOTIDE SEQUENCE [LARGE SCALE GENOMIC DNA]</scope>
    <source>
        <strain evidence="13 14">22II-S10r2</strain>
    </source>
</reference>
<dbReference type="GO" id="GO:0004144">
    <property type="term" value="F:diacylglycerol O-acyltransferase activity"/>
    <property type="evidence" value="ECO:0007669"/>
    <property type="project" value="UniProtKB-EC"/>
</dbReference>
<dbReference type="OrthoDB" id="9810950at2"/>
<dbReference type="RefSeq" id="WP_083559371.1">
    <property type="nucleotide sequence ID" value="NZ_AQQV01000001.1"/>
</dbReference>
<comment type="pathway">
    <text evidence="2">Lipid metabolism.</text>
</comment>
<keyword evidence="5" id="KW-0444">Lipid biosynthesis</keyword>
<sequence length="479" mass="53310">MNLLNPLDASFVRMESKRTPMHVAGLMIFQLPDDAPPDYLSELFAYMRSRPVINPPYNWRLKPGRRARLMPQWEEAREIDIDYHLRHSALPHPGGERELGVLISRLHSIPMDMTKPLWECHLIEGLENRRFAVYQKAHHSAVDGFSAIKMMNNWLSDDPHEATDAGPWSLPQPARKTSVPKNVNANDMVKNALTISGKNLQGSLKLVKKMREMARTADNPHGGLPNLLDIPRTIFNGRITKHRRVATQWIEMERARAISKAAGTTVNDVCLAVLGGALRRYLDEQGALPDKTLYASVPIGLPHLNDKPGNRVVGFVCPMGTHLSNPAERLSYINATTSDTKAKMASLPNEALNQYSVIGIGPMMLGQMTGLSQKLPPMFNVTVSNVIAAKKPLYFRGSQMEAIYPVSLLFDGHTLNVTIVGYADRILFGIVGCRDTIPNLQRIAVYVRDALDDLQSAVEAPKPRRKTASVRKKKTAAKA</sequence>
<dbReference type="InterPro" id="IPR009721">
    <property type="entry name" value="O-acyltransferase_WSD1_C"/>
</dbReference>
<evidence type="ECO:0000256" key="10">
    <source>
        <dbReference type="ARBA" id="ARBA00048109"/>
    </source>
</evidence>
<dbReference type="GO" id="GO:0051701">
    <property type="term" value="P:biological process involved in interaction with host"/>
    <property type="evidence" value="ECO:0007669"/>
    <property type="project" value="TreeGrafter"/>
</dbReference>
<evidence type="ECO:0000313" key="14">
    <source>
        <dbReference type="Proteomes" id="UP000192342"/>
    </source>
</evidence>
<evidence type="ECO:0000256" key="7">
    <source>
        <dbReference type="ARBA" id="ARBA00022798"/>
    </source>
</evidence>
<evidence type="ECO:0000256" key="3">
    <source>
        <dbReference type="ARBA" id="ARBA00009587"/>
    </source>
</evidence>
<feature type="domain" description="O-acyltransferase WSD1-like N-terminal" evidence="11">
    <location>
        <begin position="4"/>
        <end position="269"/>
    </location>
</feature>
<comment type="similarity">
    <text evidence="3">Belongs to the long-chain O-acyltransferase family.</text>
</comment>
<protein>
    <recommendedName>
        <fullName evidence="4">diacylglycerol O-acyltransferase</fullName>
        <ecNumber evidence="4">2.3.1.20</ecNumber>
    </recommendedName>
</protein>
<keyword evidence="8" id="KW-0443">Lipid metabolism</keyword>